<feature type="region of interest" description="Disordered" evidence="2">
    <location>
        <begin position="84"/>
        <end position="117"/>
    </location>
</feature>
<feature type="region of interest" description="Disordered" evidence="2">
    <location>
        <begin position="1"/>
        <end position="25"/>
    </location>
</feature>
<feature type="region of interest" description="Disordered" evidence="2">
    <location>
        <begin position="144"/>
        <end position="172"/>
    </location>
</feature>
<comment type="similarity">
    <text evidence="1">Belongs to the inositol polyphosphate 5-phosphatase family.</text>
</comment>
<comment type="caution">
    <text evidence="4">The sequence shown here is derived from an EMBL/GenBank/DDBJ whole genome shotgun (WGS) entry which is preliminary data.</text>
</comment>
<dbReference type="Pfam" id="PF22669">
    <property type="entry name" value="Exo_endo_phos2"/>
    <property type="match status" value="1"/>
</dbReference>
<accession>A0A835W632</accession>
<feature type="compositionally biased region" description="Pro residues" evidence="2">
    <location>
        <begin position="102"/>
        <end position="111"/>
    </location>
</feature>
<evidence type="ECO:0000256" key="1">
    <source>
        <dbReference type="ARBA" id="ARBA00010768"/>
    </source>
</evidence>
<dbReference type="SMART" id="SM00128">
    <property type="entry name" value="IPPc"/>
    <property type="match status" value="1"/>
</dbReference>
<dbReference type="SUPFAM" id="SSF50978">
    <property type="entry name" value="WD40 repeat-like"/>
    <property type="match status" value="1"/>
</dbReference>
<sequence>MPGISPPAAGGLGGGTPYSPLTTAANKSTFPTFAALHAGSAPAPPVAATNQPVANPFTSGGLPAAPAAAPGVHANPFSASVNPHGATGAARSSDPFADLAIKPPPPRPPPMGTSTSRRHVTDPFAAAEVTPVMEAAAPGFPVSAAIHGHAPAPPQLRPAPAPQPAAAGSPSSFPTFPAFAAAPQLPLSGTAPAAAGSAASNTAAPAPRDNASFDAFVSSALHALPAAPAAAASAAAAPAPPPPPPAYSDALSMSPALGSGPAAPPPPPPPAYDEAVAMSALPPPPPPAYTDALAMPEALSAGVGGSGALISPLAPPGYDEARAMPSAGSSSALPSDVSLSGLMPGRQLPGARTHGPSGLAAGSAGSAAASSGAEENWASFGSEMNAAPNLARQMTHPKSAMAEVPLPRPPPTATFAPGGGALAHSTAMHLSHTAPPPPPPPIAPPPLPNQVTIEVRLPPLKPKEAALPVRLAAGMGFVFAAPGGEGVSALQWVLRPLQPAGGAMPAGPHGALADGMLPLAYELPAGVDPHAGEDWDSAPAAALPAPPSCEAAVTCMLLDEQSGSLWTGHKDGKVARWSVLQGRIAQYQHHWKAHAFGKVTSLALTPWGELWTGASSGSVRAWQYLAAIPATRPPIRMFDCRRERLARGSTARSTAPRPHSKVRLMALGPGGRVVWTAGRSGLALWGAYDGEFLGSLAPGAEREPGGAAGGASGPASAGATGAMYPSSGSLARPGTTSAYTSAYAGETGAGGVPGREGRDAQQAMEINPRTGLEPAIIERKHERAPPPEANDDGDGGTDADLGTQVFKGLAGAAKFAAKWGKKIAKNVGELQAAASGGGKDAAADEWSEGAKGAGYGAAGGASSAGLAGRGKVVAVVPGLDGSMFVVFKNGVVDKYTEWGKLLWSRDFGREPQLCCAALVGTQLWLGGSDGGIRAVTAAAGELSRAWKAFDFPVVGLAHDANPFRGLGLVYGLSEHGSVRAWPATLPDEAMLVQWRDGLEPCLTRHQLCVLAGTWNVNETRPALTSLAAWLKSGAVTAHIVAIALQEVEMGTSSVAMDAARNLLYKTMLERGNQNAQWWATELAAALTTASGGASWARVGLRQMSGMLALVFCRMELVPHVGEVATASVPCGVMGVGGNKGAVAVSMSVYRRRIMFVCSHFAAHQERVDERNDNYNKIVRQLHFENTSKAAARMAANNQQQQQQAQMSQQALQLPGAEPGLIRNDSDLDEAAAAVVRSSSEVAGSDAGAAVAAAIAAAAADDGHGPGMADAAMLMWAGDFNYRINGSYMAVVDAARAGRFADLFVMDQCREQMERGNVFRGLREALPLGHPLFVPTYKFDKGESVRPGHDGRLELPYDTSEKQRVPAWTDRILFRGSRPGSLDMAGEEVQVGVAQPKDYNCCLELNDSDHKPVYAILQVLLPGYKQDAKRRHSLSIAAALHRAAVTSAVRPAAVADAAALVGGARPPPLPPPVHASTSSLQVRAGIETPAHIDLRNSSPAALLVHVSAQRAGPGGAGAPGPLPTWLEVSPTNFMLLPADPHAGPGTGEPGQGSLVRVYVRAAGGASEGGRVPAPVRLHFSVRPVWAAPQTLAGVPGPVVSVSVIG</sequence>
<dbReference type="PANTHER" id="PTHR11200">
    <property type="entry name" value="INOSITOL 5-PHOSPHATASE"/>
    <property type="match status" value="1"/>
</dbReference>
<evidence type="ECO:0000256" key="2">
    <source>
        <dbReference type="SAM" id="MobiDB-lite"/>
    </source>
</evidence>
<feature type="compositionally biased region" description="Low complexity" evidence="2">
    <location>
        <begin position="325"/>
        <end position="341"/>
    </location>
</feature>
<name>A0A835W632_CHLIN</name>
<dbReference type="InterPro" id="IPR046985">
    <property type="entry name" value="IP5"/>
</dbReference>
<dbReference type="InterPro" id="IPR015943">
    <property type="entry name" value="WD40/YVTN_repeat-like_dom_sf"/>
</dbReference>
<feature type="compositionally biased region" description="Low complexity" evidence="2">
    <location>
        <begin position="355"/>
        <end position="367"/>
    </location>
</feature>
<keyword evidence="5" id="KW-1185">Reference proteome</keyword>
<feature type="compositionally biased region" description="Pro residues" evidence="2">
    <location>
        <begin position="262"/>
        <end position="271"/>
    </location>
</feature>
<dbReference type="InterPro" id="IPR000300">
    <property type="entry name" value="IPPc"/>
</dbReference>
<dbReference type="OrthoDB" id="1925875at2759"/>
<dbReference type="GO" id="GO:0004439">
    <property type="term" value="F:phosphatidylinositol-4,5-bisphosphate 5-phosphatase activity"/>
    <property type="evidence" value="ECO:0007669"/>
    <property type="project" value="TreeGrafter"/>
</dbReference>
<dbReference type="Gene3D" id="2.130.10.10">
    <property type="entry name" value="YVTN repeat-like/Quinoprotein amine dehydrogenase"/>
    <property type="match status" value="1"/>
</dbReference>
<dbReference type="InterPro" id="IPR056454">
    <property type="entry name" value="Beta-prop_IP5PC_F"/>
</dbReference>
<evidence type="ECO:0000313" key="4">
    <source>
        <dbReference type="EMBL" id="KAG2438703.1"/>
    </source>
</evidence>
<feature type="compositionally biased region" description="Pro residues" evidence="2">
    <location>
        <begin position="151"/>
        <end position="163"/>
    </location>
</feature>
<dbReference type="GO" id="GO:0046856">
    <property type="term" value="P:phosphatidylinositol dephosphorylation"/>
    <property type="evidence" value="ECO:0007669"/>
    <property type="project" value="InterPro"/>
</dbReference>
<dbReference type="PRINTS" id="PR01217">
    <property type="entry name" value="PRICHEXTENSN"/>
</dbReference>
<dbReference type="Proteomes" id="UP000650467">
    <property type="component" value="Unassembled WGS sequence"/>
</dbReference>
<feature type="region of interest" description="Disordered" evidence="2">
    <location>
        <begin position="782"/>
        <end position="801"/>
    </location>
</feature>
<dbReference type="EMBL" id="JAEHOC010000009">
    <property type="protein sequence ID" value="KAG2438703.1"/>
    <property type="molecule type" value="Genomic_DNA"/>
</dbReference>
<dbReference type="PANTHER" id="PTHR11200:SF300">
    <property type="entry name" value="TYPE II INOSITOL 1,4,5-TRISPHOSPHATE 5-PHOSPHATASE"/>
    <property type="match status" value="1"/>
</dbReference>
<dbReference type="Pfam" id="PF23754">
    <property type="entry name" value="Beta-prop_IP5PC_F"/>
    <property type="match status" value="1"/>
</dbReference>
<proteinExistence type="inferred from homology"/>
<evidence type="ECO:0000259" key="3">
    <source>
        <dbReference type="SMART" id="SM00128"/>
    </source>
</evidence>
<gene>
    <name evidence="4" type="ORF">HXX76_005249</name>
</gene>
<feature type="domain" description="Inositol polyphosphate-related phosphatase" evidence="3">
    <location>
        <begin position="1005"/>
        <end position="1424"/>
    </location>
</feature>
<feature type="region of interest" description="Disordered" evidence="2">
    <location>
        <begin position="323"/>
        <end position="367"/>
    </location>
</feature>
<dbReference type="InterPro" id="IPR036691">
    <property type="entry name" value="Endo/exonu/phosph_ase_sf"/>
</dbReference>
<dbReference type="SUPFAM" id="SSF56219">
    <property type="entry name" value="DNase I-like"/>
    <property type="match status" value="1"/>
</dbReference>
<evidence type="ECO:0000313" key="5">
    <source>
        <dbReference type="Proteomes" id="UP000650467"/>
    </source>
</evidence>
<organism evidence="4 5">
    <name type="scientific">Chlamydomonas incerta</name>
    <dbReference type="NCBI Taxonomy" id="51695"/>
    <lineage>
        <taxon>Eukaryota</taxon>
        <taxon>Viridiplantae</taxon>
        <taxon>Chlorophyta</taxon>
        <taxon>core chlorophytes</taxon>
        <taxon>Chlorophyceae</taxon>
        <taxon>CS clade</taxon>
        <taxon>Chlamydomonadales</taxon>
        <taxon>Chlamydomonadaceae</taxon>
        <taxon>Chlamydomonas</taxon>
    </lineage>
</organism>
<dbReference type="InterPro" id="IPR036322">
    <property type="entry name" value="WD40_repeat_dom_sf"/>
</dbReference>
<dbReference type="Gene3D" id="3.60.10.10">
    <property type="entry name" value="Endonuclease/exonuclease/phosphatase"/>
    <property type="match status" value="1"/>
</dbReference>
<feature type="region of interest" description="Disordered" evidence="2">
    <location>
        <begin position="234"/>
        <end position="283"/>
    </location>
</feature>
<reference evidence="4" key="1">
    <citation type="journal article" date="2020" name="bioRxiv">
        <title>Comparative genomics of Chlamydomonas.</title>
        <authorList>
            <person name="Craig R.J."/>
            <person name="Hasan A.R."/>
            <person name="Ness R.W."/>
            <person name="Keightley P.D."/>
        </authorList>
    </citation>
    <scope>NUCLEOTIDE SEQUENCE</scope>
    <source>
        <strain evidence="4">SAG 7.73</strain>
    </source>
</reference>
<protein>
    <recommendedName>
        <fullName evidence="3">Inositol polyphosphate-related phosphatase domain-containing protein</fullName>
    </recommendedName>
</protein>